<feature type="transmembrane region" description="Helical" evidence="8">
    <location>
        <begin position="150"/>
        <end position="167"/>
    </location>
</feature>
<feature type="transmembrane region" description="Helical" evidence="8">
    <location>
        <begin position="413"/>
        <end position="431"/>
    </location>
</feature>
<gene>
    <name evidence="9" type="ORF">A9K55_002986</name>
</gene>
<evidence type="ECO:0000256" key="6">
    <source>
        <dbReference type="ARBA" id="ARBA00023136"/>
    </source>
</evidence>
<evidence type="ECO:0000256" key="4">
    <source>
        <dbReference type="ARBA" id="ARBA00022692"/>
    </source>
</evidence>
<keyword evidence="5 8" id="KW-1133">Transmembrane helix</keyword>
<dbReference type="VEuPathDB" id="FungiDB:CCM_05603"/>
<dbReference type="Proteomes" id="UP000323067">
    <property type="component" value="Chromosome iv"/>
</dbReference>
<keyword evidence="4 8" id="KW-0812">Transmembrane</keyword>
<evidence type="ECO:0000256" key="3">
    <source>
        <dbReference type="ARBA" id="ARBA00022448"/>
    </source>
</evidence>
<comment type="similarity">
    <text evidence="2">Belongs to the major facilitator superfamily.</text>
</comment>
<dbReference type="GO" id="GO:0022857">
    <property type="term" value="F:transmembrane transporter activity"/>
    <property type="evidence" value="ECO:0007669"/>
    <property type="project" value="TreeGrafter"/>
</dbReference>
<protein>
    <submittedName>
        <fullName evidence="9">Siderophore iron transporter</fullName>
    </submittedName>
</protein>
<dbReference type="AlphaFoldDB" id="A0A2H4S898"/>
<evidence type="ECO:0000256" key="1">
    <source>
        <dbReference type="ARBA" id="ARBA00004141"/>
    </source>
</evidence>
<feature type="transmembrane region" description="Helical" evidence="8">
    <location>
        <begin position="577"/>
        <end position="596"/>
    </location>
</feature>
<evidence type="ECO:0000256" key="7">
    <source>
        <dbReference type="SAM" id="MobiDB-lite"/>
    </source>
</evidence>
<name>A0A2H4S898_CORMI</name>
<dbReference type="PANTHER" id="PTHR23501">
    <property type="entry name" value="MAJOR FACILITATOR SUPERFAMILY"/>
    <property type="match status" value="1"/>
</dbReference>
<feature type="transmembrane region" description="Helical" evidence="8">
    <location>
        <begin position="371"/>
        <end position="393"/>
    </location>
</feature>
<evidence type="ECO:0000313" key="10">
    <source>
        <dbReference type="Proteomes" id="UP000323067"/>
    </source>
</evidence>
<feature type="transmembrane region" description="Helical" evidence="8">
    <location>
        <begin position="119"/>
        <end position="138"/>
    </location>
</feature>
<evidence type="ECO:0000313" key="9">
    <source>
        <dbReference type="EMBL" id="ATY59330.1"/>
    </source>
</evidence>
<dbReference type="Gene3D" id="1.20.1250.20">
    <property type="entry name" value="MFS general substrate transporter like domains"/>
    <property type="match status" value="2"/>
</dbReference>
<sequence>MPFPTEILVPPKIWSTKDSLSSATVSPVPPVPHPQDQAPKTNEHRVVENTDVDSRYQTDDDDTQKGVEEAEASLQVWSPSHIYLAWGFIWLVYFVDSMHSSMGFSLTAYVTSSFSKHGLTATTGVFSQLIGALIKLPLAKILDIWGRPQGVALTVFFMVIGLIMMAACQNVETYAAAQVFYWVGPRSTRSFNGIGYSLQVFTADTSALKNRAFVFAFINTPFIISTPTSGYAADGFLNLGPQGWRWAFGAFSIIVPVVVSPIFFLFLYNHRKAKRIGALPPRQPSGRTLLQSLKYYTIQFDVVGILLALAGMALFLIPFNIYSYQKEGWRSPMIICMLVFGVVILVLFALYEKFLAPVKFIPFELLVDRTIIGACLTVSLSFISFYIWSAFFSSFLQVVTGASIVQATWVGRIYNLGSCFWGLIVGVLIRWTGRFKWLSFYFGAPLQILGVGLMIYFRQPGRSLGYIVMAQVFISIAGGTLVICEQIAIMAAVAHKHVAVALALLAMFSSIGGAIGSTVSAAIWTGVFPQKLEEYLPEEAKQNATMIIASLPVQLSYPVGSAVRVAIEKAYGDAQRIMMISATCLLIGTIFTVAMWRDLKVKDFEHRPAVRR</sequence>
<dbReference type="GO" id="GO:0005886">
    <property type="term" value="C:plasma membrane"/>
    <property type="evidence" value="ECO:0007669"/>
    <property type="project" value="TreeGrafter"/>
</dbReference>
<dbReference type="OrthoDB" id="4078873at2759"/>
<feature type="transmembrane region" description="Helical" evidence="8">
    <location>
        <begin position="246"/>
        <end position="268"/>
    </location>
</feature>
<evidence type="ECO:0000256" key="5">
    <source>
        <dbReference type="ARBA" id="ARBA00022989"/>
    </source>
</evidence>
<dbReference type="SUPFAM" id="SSF103473">
    <property type="entry name" value="MFS general substrate transporter"/>
    <property type="match status" value="2"/>
</dbReference>
<dbReference type="InterPro" id="IPR036259">
    <property type="entry name" value="MFS_trans_sf"/>
</dbReference>
<feature type="compositionally biased region" description="Basic and acidic residues" evidence="7">
    <location>
        <begin position="41"/>
        <end position="67"/>
    </location>
</feature>
<evidence type="ECO:0000256" key="2">
    <source>
        <dbReference type="ARBA" id="ARBA00008335"/>
    </source>
</evidence>
<evidence type="ECO:0000256" key="8">
    <source>
        <dbReference type="SAM" id="Phobius"/>
    </source>
</evidence>
<feature type="transmembrane region" description="Helical" evidence="8">
    <location>
        <begin position="500"/>
        <end position="524"/>
    </location>
</feature>
<dbReference type="EMBL" id="CP023322">
    <property type="protein sequence ID" value="ATY59330.1"/>
    <property type="molecule type" value="Genomic_DNA"/>
</dbReference>
<feature type="transmembrane region" description="Helical" evidence="8">
    <location>
        <begin position="295"/>
        <end position="317"/>
    </location>
</feature>
<accession>A0A2H4S898</accession>
<comment type="subcellular location">
    <subcellularLocation>
        <location evidence="1">Membrane</location>
        <topology evidence="1">Multi-pass membrane protein</topology>
    </subcellularLocation>
</comment>
<reference evidence="9 10" key="1">
    <citation type="journal article" date="2017" name="BMC Genomics">
        <title>Chromosome level assembly and secondary metabolite potential of the parasitic fungus Cordyceps militaris.</title>
        <authorList>
            <person name="Kramer G.J."/>
            <person name="Nodwell J.R."/>
        </authorList>
    </citation>
    <scope>NUCLEOTIDE SEQUENCE [LARGE SCALE GENOMIC DNA]</scope>
    <source>
        <strain evidence="9 10">ATCC 34164</strain>
    </source>
</reference>
<feature type="transmembrane region" description="Helical" evidence="8">
    <location>
        <begin position="82"/>
        <end position="99"/>
    </location>
</feature>
<dbReference type="FunFam" id="1.20.1250.20:FF:000284">
    <property type="entry name" value="Siderophore iron transporter mirB"/>
    <property type="match status" value="1"/>
</dbReference>
<keyword evidence="6 8" id="KW-0472">Membrane</keyword>
<dbReference type="PANTHER" id="PTHR23501:SF3">
    <property type="entry name" value="MAJOR FACILITATOR SUPERFAMILY (MFS) PROFILE DOMAIN-CONTAINING PROTEIN"/>
    <property type="match status" value="1"/>
</dbReference>
<feature type="region of interest" description="Disordered" evidence="7">
    <location>
        <begin position="20"/>
        <end position="67"/>
    </location>
</feature>
<dbReference type="VEuPathDB" id="FungiDB:A9K55_002986"/>
<organism evidence="9 10">
    <name type="scientific">Cordyceps militaris</name>
    <name type="common">Caterpillar fungus</name>
    <name type="synonym">Clavaria militaris</name>
    <dbReference type="NCBI Taxonomy" id="73501"/>
    <lineage>
        <taxon>Eukaryota</taxon>
        <taxon>Fungi</taxon>
        <taxon>Dikarya</taxon>
        <taxon>Ascomycota</taxon>
        <taxon>Pezizomycotina</taxon>
        <taxon>Sordariomycetes</taxon>
        <taxon>Hypocreomycetidae</taxon>
        <taxon>Hypocreales</taxon>
        <taxon>Cordycipitaceae</taxon>
        <taxon>Cordyceps</taxon>
    </lineage>
</organism>
<feature type="transmembrane region" description="Helical" evidence="8">
    <location>
        <begin position="438"/>
        <end position="457"/>
    </location>
</feature>
<feature type="transmembrane region" description="Helical" evidence="8">
    <location>
        <begin position="463"/>
        <end position="488"/>
    </location>
</feature>
<feature type="transmembrane region" description="Helical" evidence="8">
    <location>
        <begin position="329"/>
        <end position="351"/>
    </location>
</feature>
<keyword evidence="3" id="KW-0813">Transport</keyword>
<proteinExistence type="inferred from homology"/>